<organism evidence="2">
    <name type="scientific">Pundamilia nyererei</name>
    <dbReference type="NCBI Taxonomy" id="303518"/>
    <lineage>
        <taxon>Eukaryota</taxon>
        <taxon>Metazoa</taxon>
        <taxon>Chordata</taxon>
        <taxon>Craniata</taxon>
        <taxon>Vertebrata</taxon>
        <taxon>Euteleostomi</taxon>
        <taxon>Actinopterygii</taxon>
        <taxon>Neopterygii</taxon>
        <taxon>Teleostei</taxon>
        <taxon>Neoteleostei</taxon>
        <taxon>Acanthomorphata</taxon>
        <taxon>Ovalentaria</taxon>
        <taxon>Cichlomorphae</taxon>
        <taxon>Cichliformes</taxon>
        <taxon>Cichlidae</taxon>
        <taxon>African cichlids</taxon>
        <taxon>Pseudocrenilabrinae</taxon>
        <taxon>Haplochromini</taxon>
        <taxon>Pundamilia</taxon>
    </lineage>
</organism>
<evidence type="ECO:0000259" key="1">
    <source>
        <dbReference type="Pfam" id="PF11976"/>
    </source>
</evidence>
<name>A0A3B4G3V0_9CICH</name>
<reference evidence="2" key="1">
    <citation type="submission" date="2023-09" db="UniProtKB">
        <authorList>
            <consortium name="Ensembl"/>
        </authorList>
    </citation>
    <scope>IDENTIFICATION</scope>
</reference>
<sequence>MEERSLTYLFNMCVEGHVLVKNDSKVPHSVTGGQGNAIQSKNLLRYHISKLFRAEYNNLMRFHFDGSKVTGSQTPAQLDMEDGDIIEVWQRFKMCSEKSQLIKK</sequence>
<proteinExistence type="predicted"/>
<dbReference type="AlphaFoldDB" id="A0A3B4G3V0"/>
<dbReference type="Ensembl" id="ENSPNYT00000016821.1">
    <property type="protein sequence ID" value="ENSPNYP00000016413.1"/>
    <property type="gene ID" value="ENSPNYG00000012406.1"/>
</dbReference>
<feature type="domain" description="Rad60/SUMO-like" evidence="1">
    <location>
        <begin position="58"/>
        <end position="88"/>
    </location>
</feature>
<dbReference type="InterPro" id="IPR029071">
    <property type="entry name" value="Ubiquitin-like_domsf"/>
</dbReference>
<dbReference type="InterPro" id="IPR022617">
    <property type="entry name" value="Rad60/SUMO-like_dom"/>
</dbReference>
<dbReference type="GeneTree" id="ENSGT00960000186816"/>
<dbReference type="Pfam" id="PF11976">
    <property type="entry name" value="Rad60-SLD"/>
    <property type="match status" value="1"/>
</dbReference>
<dbReference type="SUPFAM" id="SSF54236">
    <property type="entry name" value="Ubiquitin-like"/>
    <property type="match status" value="1"/>
</dbReference>
<dbReference type="STRING" id="303518.ENSPNYP00000016413"/>
<dbReference type="Gene3D" id="3.10.20.90">
    <property type="entry name" value="Phosphatidylinositol 3-kinase Catalytic Subunit, Chain A, domain 1"/>
    <property type="match status" value="1"/>
</dbReference>
<accession>A0A3B4G3V0</accession>
<protein>
    <recommendedName>
        <fullName evidence="1">Rad60/SUMO-like domain-containing protein</fullName>
    </recommendedName>
</protein>
<evidence type="ECO:0000313" key="2">
    <source>
        <dbReference type="Ensembl" id="ENSPNYP00000016413.1"/>
    </source>
</evidence>